<dbReference type="EMBL" id="CYPW01000006">
    <property type="protein sequence ID" value="CUH51358.1"/>
    <property type="molecule type" value="Genomic_DNA"/>
</dbReference>
<proteinExistence type="predicted"/>
<sequence>MKKLLPIILLLVGVGGGVGAGLALRPEPTPPPAEEHMAETDEKAATKTEKPSKEEGPPSGREYVDLNDQFIIPVVDDDAVSSLILVTLTLEVDSGERESIYQAEPRIRGALLQTMFDHANAGGFHGAFTNSSKLEPLRRTFLEVAQNVYGDEISDVLIIQITRQDVP</sequence>
<dbReference type="OrthoDB" id="7864548at2"/>
<protein>
    <submittedName>
        <fullName evidence="2">Flagellar basal body-associated protein FliL</fullName>
    </submittedName>
</protein>
<feature type="region of interest" description="Disordered" evidence="1">
    <location>
        <begin position="23"/>
        <end position="62"/>
    </location>
</feature>
<organism evidence="2 3">
    <name type="scientific">Shimia marina</name>
    <dbReference type="NCBI Taxonomy" id="321267"/>
    <lineage>
        <taxon>Bacteria</taxon>
        <taxon>Pseudomonadati</taxon>
        <taxon>Pseudomonadota</taxon>
        <taxon>Alphaproteobacteria</taxon>
        <taxon>Rhodobacterales</taxon>
        <taxon>Roseobacteraceae</taxon>
    </lineage>
</organism>
<name>A0A0P1F8Q0_9RHOB</name>
<evidence type="ECO:0000256" key="1">
    <source>
        <dbReference type="SAM" id="MobiDB-lite"/>
    </source>
</evidence>
<gene>
    <name evidence="2" type="ORF">SHM7688_00794</name>
</gene>
<dbReference type="RefSeq" id="WP_058238673.1">
    <property type="nucleotide sequence ID" value="NZ_CYPW01000006.1"/>
</dbReference>
<keyword evidence="2" id="KW-0282">Flagellum</keyword>
<accession>A0A0P1F8Q0</accession>
<evidence type="ECO:0000313" key="3">
    <source>
        <dbReference type="Proteomes" id="UP000054823"/>
    </source>
</evidence>
<keyword evidence="3" id="KW-1185">Reference proteome</keyword>
<dbReference type="STRING" id="321267.SHM7688_00794"/>
<feature type="compositionally biased region" description="Basic and acidic residues" evidence="1">
    <location>
        <begin position="33"/>
        <end position="56"/>
    </location>
</feature>
<keyword evidence="2" id="KW-0969">Cilium</keyword>
<evidence type="ECO:0000313" key="2">
    <source>
        <dbReference type="EMBL" id="CUH51358.1"/>
    </source>
</evidence>
<dbReference type="Proteomes" id="UP000054823">
    <property type="component" value="Unassembled WGS sequence"/>
</dbReference>
<reference evidence="2 3" key="1">
    <citation type="submission" date="2015-09" db="EMBL/GenBank/DDBJ databases">
        <authorList>
            <consortium name="Swine Surveillance"/>
        </authorList>
    </citation>
    <scope>NUCLEOTIDE SEQUENCE [LARGE SCALE GENOMIC DNA]</scope>
    <source>
        <strain evidence="2 3">CECT 7688</strain>
    </source>
</reference>
<keyword evidence="2" id="KW-0966">Cell projection</keyword>
<dbReference type="AlphaFoldDB" id="A0A0P1F8Q0"/>